<organism evidence="1 2">
    <name type="scientific">Chaetomium tenue</name>
    <dbReference type="NCBI Taxonomy" id="1854479"/>
    <lineage>
        <taxon>Eukaryota</taxon>
        <taxon>Fungi</taxon>
        <taxon>Dikarya</taxon>
        <taxon>Ascomycota</taxon>
        <taxon>Pezizomycotina</taxon>
        <taxon>Sordariomycetes</taxon>
        <taxon>Sordariomycetidae</taxon>
        <taxon>Sordariales</taxon>
        <taxon>Chaetomiaceae</taxon>
        <taxon>Chaetomium</taxon>
    </lineage>
</organism>
<sequence length="204" mass="22551">MACGLMDRLSRLPHCLYRMYAWASLRQIGPRLFSRLFIHADMQSALATHTLNPSPLRVCYSSPPLRSAPQTLALRCLSPVLPSTFPIRFSASSLRASGDFGWFHQRPSTALAIQPRSCVVQQLLTIALLLASALDHRGVAPITGWCGSASRQTTCAKPDIIIAEFIARGFCLIEAPAPRRHPWTSRRYSSRLLSGTRLPVQTLA</sequence>
<evidence type="ECO:0000313" key="2">
    <source>
        <dbReference type="Proteomes" id="UP000724584"/>
    </source>
</evidence>
<protein>
    <submittedName>
        <fullName evidence="1">Uncharacterized protein</fullName>
    </submittedName>
</protein>
<reference evidence="1 2" key="1">
    <citation type="journal article" date="2021" name="Nat. Commun.">
        <title>Genetic determinants of endophytism in the Arabidopsis root mycobiome.</title>
        <authorList>
            <person name="Mesny F."/>
            <person name="Miyauchi S."/>
            <person name="Thiergart T."/>
            <person name="Pickel B."/>
            <person name="Atanasova L."/>
            <person name="Karlsson M."/>
            <person name="Huettel B."/>
            <person name="Barry K.W."/>
            <person name="Haridas S."/>
            <person name="Chen C."/>
            <person name="Bauer D."/>
            <person name="Andreopoulos W."/>
            <person name="Pangilinan J."/>
            <person name="LaButti K."/>
            <person name="Riley R."/>
            <person name="Lipzen A."/>
            <person name="Clum A."/>
            <person name="Drula E."/>
            <person name="Henrissat B."/>
            <person name="Kohler A."/>
            <person name="Grigoriev I.V."/>
            <person name="Martin F.M."/>
            <person name="Hacquard S."/>
        </authorList>
    </citation>
    <scope>NUCLEOTIDE SEQUENCE [LARGE SCALE GENOMIC DNA]</scope>
    <source>
        <strain evidence="1 2">MPI-SDFR-AT-0079</strain>
    </source>
</reference>
<accession>A0ACB7PDB3</accession>
<keyword evidence="2" id="KW-1185">Reference proteome</keyword>
<evidence type="ECO:0000313" key="1">
    <source>
        <dbReference type="EMBL" id="KAH6637068.1"/>
    </source>
</evidence>
<name>A0ACB7PDB3_9PEZI</name>
<comment type="caution">
    <text evidence="1">The sequence shown here is derived from an EMBL/GenBank/DDBJ whole genome shotgun (WGS) entry which is preliminary data.</text>
</comment>
<dbReference type="EMBL" id="JAGIZQ010000003">
    <property type="protein sequence ID" value="KAH6637068.1"/>
    <property type="molecule type" value="Genomic_DNA"/>
</dbReference>
<proteinExistence type="predicted"/>
<dbReference type="Proteomes" id="UP000724584">
    <property type="component" value="Unassembled WGS sequence"/>
</dbReference>
<gene>
    <name evidence="1" type="ORF">F5144DRAFT_205416</name>
</gene>